<dbReference type="GeneID" id="9187412"/>
<protein>
    <submittedName>
        <fullName evidence="2">(Perigord truffle) hypothetical protein</fullName>
    </submittedName>
</protein>
<dbReference type="KEGG" id="tml:GSTUM_00010579001"/>
<feature type="region of interest" description="Disordered" evidence="1">
    <location>
        <begin position="18"/>
        <end position="45"/>
    </location>
</feature>
<dbReference type="InterPro" id="IPR036397">
    <property type="entry name" value="RNaseH_sf"/>
</dbReference>
<dbReference type="GO" id="GO:0003676">
    <property type="term" value="F:nucleic acid binding"/>
    <property type="evidence" value="ECO:0007669"/>
    <property type="project" value="InterPro"/>
</dbReference>
<accession>D5GM91</accession>
<gene>
    <name evidence="2" type="ORF">GSTUM_00010579001</name>
</gene>
<dbReference type="Gene3D" id="3.30.420.10">
    <property type="entry name" value="Ribonuclease H-like superfamily/Ribonuclease H"/>
    <property type="match status" value="1"/>
</dbReference>
<dbReference type="RefSeq" id="XP_002841437.1">
    <property type="nucleotide sequence ID" value="XM_002841391.1"/>
</dbReference>
<dbReference type="EMBL" id="FN430353">
    <property type="protein sequence ID" value="CAZ85628.1"/>
    <property type="molecule type" value="Genomic_DNA"/>
</dbReference>
<name>D5GM91_TUBMM</name>
<evidence type="ECO:0000313" key="2">
    <source>
        <dbReference type="EMBL" id="CAZ85628.1"/>
    </source>
</evidence>
<dbReference type="InParanoid" id="D5GM91"/>
<sequence length="184" mass="19539">MNHRPSFPKVPAAALIPLLQSPLKPPTRTRPLRSSNLAPPPPQAPLTPPLTIQHLRREAPNEVLLYTDASRCPLTGISSAGIYSCGVESVSVSQRLPAGLTSVDAETEALLVGVSIGSSIARRTGRGVVTVCADCIQALEAVNRLVCEGRFGGAGPEVQVRDEWVKGQSGVKGNEEAHRLARKR</sequence>
<dbReference type="HOGENOM" id="CLU_1469246_0_0_1"/>
<dbReference type="Proteomes" id="UP000006911">
    <property type="component" value="Unassembled WGS sequence"/>
</dbReference>
<evidence type="ECO:0000313" key="3">
    <source>
        <dbReference type="Proteomes" id="UP000006911"/>
    </source>
</evidence>
<organism evidence="2 3">
    <name type="scientific">Tuber melanosporum (strain Mel28)</name>
    <name type="common">Perigord black truffle</name>
    <dbReference type="NCBI Taxonomy" id="656061"/>
    <lineage>
        <taxon>Eukaryota</taxon>
        <taxon>Fungi</taxon>
        <taxon>Dikarya</taxon>
        <taxon>Ascomycota</taxon>
        <taxon>Pezizomycotina</taxon>
        <taxon>Pezizomycetes</taxon>
        <taxon>Pezizales</taxon>
        <taxon>Tuberaceae</taxon>
        <taxon>Tuber</taxon>
    </lineage>
</organism>
<keyword evidence="3" id="KW-1185">Reference proteome</keyword>
<proteinExistence type="predicted"/>
<dbReference type="AlphaFoldDB" id="D5GM91"/>
<reference evidence="2 3" key="1">
    <citation type="journal article" date="2010" name="Nature">
        <title>Perigord black truffle genome uncovers evolutionary origins and mechanisms of symbiosis.</title>
        <authorList>
            <person name="Martin F."/>
            <person name="Kohler A."/>
            <person name="Murat C."/>
            <person name="Balestrini R."/>
            <person name="Coutinho P.M."/>
            <person name="Jaillon O."/>
            <person name="Montanini B."/>
            <person name="Morin E."/>
            <person name="Noel B."/>
            <person name="Percudani R."/>
            <person name="Porcel B."/>
            <person name="Rubini A."/>
            <person name="Amicucci A."/>
            <person name="Amselem J."/>
            <person name="Anthouard V."/>
            <person name="Arcioni S."/>
            <person name="Artiguenave F."/>
            <person name="Aury J.M."/>
            <person name="Ballario P."/>
            <person name="Bolchi A."/>
            <person name="Brenna A."/>
            <person name="Brun A."/>
            <person name="Buee M."/>
            <person name="Cantarel B."/>
            <person name="Chevalier G."/>
            <person name="Couloux A."/>
            <person name="Da Silva C."/>
            <person name="Denoeud F."/>
            <person name="Duplessis S."/>
            <person name="Ghignone S."/>
            <person name="Hilselberger B."/>
            <person name="Iotti M."/>
            <person name="Marcais B."/>
            <person name="Mello A."/>
            <person name="Miranda M."/>
            <person name="Pacioni G."/>
            <person name="Quesneville H."/>
            <person name="Riccioni C."/>
            <person name="Ruotolo R."/>
            <person name="Splivallo R."/>
            <person name="Stocchi V."/>
            <person name="Tisserant E."/>
            <person name="Viscomi A.R."/>
            <person name="Zambonelli A."/>
            <person name="Zampieri E."/>
            <person name="Henrissat B."/>
            <person name="Lebrun M.H."/>
            <person name="Paolocci F."/>
            <person name="Bonfante P."/>
            <person name="Ottonello S."/>
            <person name="Wincker P."/>
        </authorList>
    </citation>
    <scope>NUCLEOTIDE SEQUENCE [LARGE SCALE GENOMIC DNA]</scope>
    <source>
        <strain evidence="2 3">Mel28</strain>
    </source>
</reference>
<dbReference type="InterPro" id="IPR012337">
    <property type="entry name" value="RNaseH-like_sf"/>
</dbReference>
<dbReference type="SUPFAM" id="SSF53098">
    <property type="entry name" value="Ribonuclease H-like"/>
    <property type="match status" value="1"/>
</dbReference>
<evidence type="ECO:0000256" key="1">
    <source>
        <dbReference type="SAM" id="MobiDB-lite"/>
    </source>
</evidence>